<gene>
    <name evidence="2" type="ORF">Harman_41070</name>
</gene>
<protein>
    <recommendedName>
        <fullName evidence="1">Non-reducing end beta-L-arabinofuranosidase-like GH127 catalytic domain-containing protein</fullName>
    </recommendedName>
</protein>
<organism evidence="2 3">
    <name type="scientific">Haloarcula mannanilytica</name>
    <dbReference type="NCBI Taxonomy" id="2509225"/>
    <lineage>
        <taxon>Archaea</taxon>
        <taxon>Methanobacteriati</taxon>
        <taxon>Methanobacteriota</taxon>
        <taxon>Stenosarchaea group</taxon>
        <taxon>Halobacteria</taxon>
        <taxon>Halobacteriales</taxon>
        <taxon>Haloarculaceae</taxon>
        <taxon>Haloarcula</taxon>
    </lineage>
</organism>
<dbReference type="AlphaFoldDB" id="A0A4C2EPH6"/>
<keyword evidence="3" id="KW-1185">Reference proteome</keyword>
<dbReference type="InterPro" id="IPR008928">
    <property type="entry name" value="6-hairpin_glycosidase_sf"/>
</dbReference>
<dbReference type="Pfam" id="PF07944">
    <property type="entry name" value="Beta-AFase-like_GH127_cat"/>
    <property type="match status" value="1"/>
</dbReference>
<dbReference type="Proteomes" id="UP000304382">
    <property type="component" value="Unassembled WGS sequence"/>
</dbReference>
<evidence type="ECO:0000313" key="2">
    <source>
        <dbReference type="EMBL" id="GCF16172.1"/>
    </source>
</evidence>
<feature type="domain" description="Non-reducing end beta-L-arabinofuranosidase-like GH127 catalytic" evidence="1">
    <location>
        <begin position="12"/>
        <end position="164"/>
    </location>
</feature>
<name>A0A4C2EPH6_9EURY</name>
<dbReference type="EMBL" id="BIXZ01000018">
    <property type="protein sequence ID" value="GCF16172.1"/>
    <property type="molecule type" value="Genomic_DNA"/>
</dbReference>
<dbReference type="SUPFAM" id="SSF48208">
    <property type="entry name" value="Six-hairpin glycosidases"/>
    <property type="match status" value="1"/>
</dbReference>
<dbReference type="InterPro" id="IPR049174">
    <property type="entry name" value="Beta-AFase-like"/>
</dbReference>
<reference evidence="2 3" key="1">
    <citation type="submission" date="2019-02" db="EMBL/GenBank/DDBJ databases">
        <title>Haloarcula mannanilyticum sp. nov., a mannan degrading haloarchaeon isolated from commercial salt.</title>
        <authorList>
            <person name="Enomoto S."/>
            <person name="Shimane Y."/>
            <person name="Kamekura M."/>
            <person name="Ito T."/>
            <person name="Moriya O."/>
            <person name="Ihara K."/>
            <person name="Takahashi-Ando N."/>
            <person name="Fukushima Y."/>
            <person name="Yoshida Y."/>
            <person name="Usama R."/>
            <person name="Takai K."/>
            <person name="Minegishi H."/>
        </authorList>
    </citation>
    <scope>NUCLEOTIDE SEQUENCE [LARGE SCALE GENOMIC DNA]</scope>
    <source>
        <strain evidence="2 3">MD130-1</strain>
    </source>
</reference>
<accession>A0A4C2EPH6</accession>
<dbReference type="PANTHER" id="PTHR43465:SF2">
    <property type="entry name" value="DUF1680 DOMAIN PROTEIN (AFU_ORTHOLOGUE AFUA_1G08910)"/>
    <property type="match status" value="1"/>
</dbReference>
<proteinExistence type="predicted"/>
<sequence length="165" mass="18762">MTGRYQAPALEDVAIRDTFWLPRLKTNSLVSLDHQYDHLQANGSLDNFRRVVGEAGGDFEGPPFIDANVYKWVEAASYALATDEIPTLRTKVDNVLSLIEQAQADDGYLFTYFMVRDNSGRWSNFTMMHELYCAGHLIEAAVAHYRTFDDEQLLQVARDLADHID</sequence>
<dbReference type="GO" id="GO:0005975">
    <property type="term" value="P:carbohydrate metabolic process"/>
    <property type="evidence" value="ECO:0007669"/>
    <property type="project" value="InterPro"/>
</dbReference>
<dbReference type="PANTHER" id="PTHR43465">
    <property type="entry name" value="DUF1680 DOMAIN PROTEIN (AFU_ORTHOLOGUE AFUA_1G08910)"/>
    <property type="match status" value="1"/>
</dbReference>
<dbReference type="InterPro" id="IPR012878">
    <property type="entry name" value="Beta-AFase-like_GH127_cat"/>
</dbReference>
<comment type="caution">
    <text evidence="2">The sequence shown here is derived from an EMBL/GenBank/DDBJ whole genome shotgun (WGS) entry which is preliminary data.</text>
</comment>
<evidence type="ECO:0000259" key="1">
    <source>
        <dbReference type="Pfam" id="PF07944"/>
    </source>
</evidence>
<evidence type="ECO:0000313" key="3">
    <source>
        <dbReference type="Proteomes" id="UP000304382"/>
    </source>
</evidence>